<keyword evidence="3" id="KW-0547">Nucleotide-binding</keyword>
<dbReference type="InterPro" id="IPR051309">
    <property type="entry name" value="ABCF_ATPase"/>
</dbReference>
<dbReference type="Pfam" id="PF12848">
    <property type="entry name" value="ABC_tran_Xtn"/>
    <property type="match status" value="1"/>
</dbReference>
<dbReference type="PROSITE" id="PS50893">
    <property type="entry name" value="ABC_TRANSPORTER_2"/>
    <property type="match status" value="2"/>
</dbReference>
<feature type="region of interest" description="Disordered" evidence="6">
    <location>
        <begin position="146"/>
        <end position="166"/>
    </location>
</feature>
<dbReference type="InterPro" id="IPR032781">
    <property type="entry name" value="ABC_tran_Xtn"/>
</dbReference>
<dbReference type="Proteomes" id="UP001300502">
    <property type="component" value="Unassembled WGS sequence"/>
</dbReference>
<organism evidence="8 9">
    <name type="scientific">Galdieria yellowstonensis</name>
    <dbReference type="NCBI Taxonomy" id="3028027"/>
    <lineage>
        <taxon>Eukaryota</taxon>
        <taxon>Rhodophyta</taxon>
        <taxon>Bangiophyceae</taxon>
        <taxon>Galdieriales</taxon>
        <taxon>Galdieriaceae</taxon>
        <taxon>Galdieria</taxon>
    </lineage>
</organism>
<dbReference type="Gene3D" id="3.40.50.300">
    <property type="entry name" value="P-loop containing nucleotide triphosphate hydrolases"/>
    <property type="match status" value="2"/>
</dbReference>
<dbReference type="InterPro" id="IPR003439">
    <property type="entry name" value="ABC_transporter-like_ATP-bd"/>
</dbReference>
<dbReference type="PANTHER" id="PTHR42855">
    <property type="entry name" value="ABC TRANSPORTER ATP-BINDING SUBUNIT"/>
    <property type="match status" value="1"/>
</dbReference>
<evidence type="ECO:0000256" key="5">
    <source>
        <dbReference type="ARBA" id="ARBA00061344"/>
    </source>
</evidence>
<keyword evidence="9" id="KW-1185">Reference proteome</keyword>
<dbReference type="GO" id="GO:0003676">
    <property type="term" value="F:nucleic acid binding"/>
    <property type="evidence" value="ECO:0007669"/>
    <property type="project" value="UniProtKB-ARBA"/>
</dbReference>
<dbReference type="GO" id="GO:0005524">
    <property type="term" value="F:ATP binding"/>
    <property type="evidence" value="ECO:0007669"/>
    <property type="project" value="UniProtKB-KW"/>
</dbReference>
<evidence type="ECO:0000313" key="9">
    <source>
        <dbReference type="Proteomes" id="UP001300502"/>
    </source>
</evidence>
<sequence>MAFVQQLAVYKRKGLFRIPPHHCHQCKTKQRILPVCMAKKKAAQPQEVDVFGAAGLSQEELLKQALENIESTKSKKKSTSESNKNPKKTEAKQEEKVERKPTTKQKQQQQQQPPTAAAEEEEEPIQDPEAKKEYEQFLSQVEAFTVSGRQKQRAKGGAQNRISKNDVDGYRHSQGVSWIRMQDVTLYFGSVKLLSNVTWEVKSGDRIGLVGDNGSGKTTMLKILAGLITPDSGEVIKSSPRVRTAFLKQEFIDELCPTRTLKEEFLSVFEEENKMLQEYQQLEDKIANMGADENNLEYMEELLNQLETYRTKCEDNDVWNLETRIERLLPQLGFLPEDTSRPVSSFSGGWKVRIGLGKVLLKKPDILLLDEPTNHLDVSSLEWLEAYLSSCNIALVLVSHDREFLDRVANRIVEVENGETHEFVGNYTSYLRQKEDLRAAWEAAYQRQQKFLEEQYAFIRRFQSSATRAAQVKSREKMLQNMQLKGELVPRPPRPGKPLVLRFPSAPRSGNDVVEFRNVTHGYDDRILFRNVNLLIERGDRLAIVGPNGSGKSTLLRLITGQEKPNQGEVILTSHNLVIGYFEQSQADVLPLDKTVYQTVEEAAGTSKSYEEIRALLGRFLFKGDSVYKSVASLSGGEKARLALCKILVSPVNLLVLDEPSNHIDISAKETLEEALQLYDGTLILVSHDRYFVSRVAKQILSIENEQVVFYNGDYRYYLDHNEDFKERLERRFIHGVTEIKSAPEIVASEEMLGNSEKRKKAFGGSNIAVGKKKLYDTKRWK</sequence>
<accession>A0AAV9IJW7</accession>
<comment type="similarity">
    <text evidence="5">Belongs to the ABC transporter superfamily. ABCF family. EF3 (TC 3.A.1.121) subfamily.</text>
</comment>
<dbReference type="FunFam" id="3.40.50.300:FF:000011">
    <property type="entry name" value="Putative ABC transporter ATP-binding component"/>
    <property type="match status" value="1"/>
</dbReference>
<dbReference type="SMART" id="SM00382">
    <property type="entry name" value="AAA"/>
    <property type="match status" value="2"/>
</dbReference>
<dbReference type="InterPro" id="IPR027417">
    <property type="entry name" value="P-loop_NTPase"/>
</dbReference>
<dbReference type="GO" id="GO:0016887">
    <property type="term" value="F:ATP hydrolysis activity"/>
    <property type="evidence" value="ECO:0007669"/>
    <property type="project" value="InterPro"/>
</dbReference>
<dbReference type="EMBL" id="JANCYU010000053">
    <property type="protein sequence ID" value="KAK4527558.1"/>
    <property type="molecule type" value="Genomic_DNA"/>
</dbReference>
<evidence type="ECO:0000256" key="3">
    <source>
        <dbReference type="ARBA" id="ARBA00022741"/>
    </source>
</evidence>
<reference evidence="8 9" key="1">
    <citation type="submission" date="2022-07" db="EMBL/GenBank/DDBJ databases">
        <title>Genome-wide signatures of adaptation to extreme environments.</title>
        <authorList>
            <person name="Cho C.H."/>
            <person name="Yoon H.S."/>
        </authorList>
    </citation>
    <scope>NUCLEOTIDE SEQUENCE [LARGE SCALE GENOMIC DNA]</scope>
    <source>
        <strain evidence="8 9">108.79 E11</strain>
    </source>
</reference>
<feature type="compositionally biased region" description="Basic and acidic residues" evidence="6">
    <location>
        <begin position="87"/>
        <end position="101"/>
    </location>
</feature>
<dbReference type="PANTHER" id="PTHR42855:SF1">
    <property type="entry name" value="ABC TRANSPORTER DOMAIN-CONTAINING PROTEIN"/>
    <property type="match status" value="1"/>
</dbReference>
<evidence type="ECO:0000256" key="6">
    <source>
        <dbReference type="SAM" id="MobiDB-lite"/>
    </source>
</evidence>
<evidence type="ECO:0000313" key="8">
    <source>
        <dbReference type="EMBL" id="KAK4527558.1"/>
    </source>
</evidence>
<comment type="caution">
    <text evidence="8">The sequence shown here is derived from an EMBL/GenBank/DDBJ whole genome shotgun (WGS) entry which is preliminary data.</text>
</comment>
<dbReference type="InterPro" id="IPR003593">
    <property type="entry name" value="AAA+_ATPase"/>
</dbReference>
<feature type="compositionally biased region" description="Low complexity" evidence="6">
    <location>
        <begin position="104"/>
        <end position="117"/>
    </location>
</feature>
<dbReference type="Pfam" id="PF00005">
    <property type="entry name" value="ABC_tran"/>
    <property type="match status" value="2"/>
</dbReference>
<dbReference type="SUPFAM" id="SSF52540">
    <property type="entry name" value="P-loop containing nucleoside triphosphate hydrolases"/>
    <property type="match status" value="2"/>
</dbReference>
<gene>
    <name evidence="8" type="ORF">GAYE_SCF41G5481</name>
</gene>
<dbReference type="PROSITE" id="PS00211">
    <property type="entry name" value="ABC_TRANSPORTER_1"/>
    <property type="match status" value="2"/>
</dbReference>
<keyword evidence="4" id="KW-0067">ATP-binding</keyword>
<name>A0AAV9IJW7_9RHOD</name>
<feature type="region of interest" description="Disordered" evidence="6">
    <location>
        <begin position="68"/>
        <end position="128"/>
    </location>
</feature>
<proteinExistence type="inferred from homology"/>
<dbReference type="CDD" id="cd03221">
    <property type="entry name" value="ABCF_EF-3"/>
    <property type="match status" value="2"/>
</dbReference>
<evidence type="ECO:0000256" key="1">
    <source>
        <dbReference type="ARBA" id="ARBA00014334"/>
    </source>
</evidence>
<evidence type="ECO:0000256" key="2">
    <source>
        <dbReference type="ARBA" id="ARBA00022737"/>
    </source>
</evidence>
<feature type="domain" description="ABC transporter" evidence="7">
    <location>
        <begin position="514"/>
        <end position="730"/>
    </location>
</feature>
<protein>
    <recommendedName>
        <fullName evidence="1">Probable ATP-dependent transporter ycf16</fullName>
    </recommendedName>
</protein>
<evidence type="ECO:0000256" key="4">
    <source>
        <dbReference type="ARBA" id="ARBA00022840"/>
    </source>
</evidence>
<keyword evidence="2" id="KW-0677">Repeat</keyword>
<evidence type="ECO:0000259" key="7">
    <source>
        <dbReference type="PROSITE" id="PS50893"/>
    </source>
</evidence>
<feature type="domain" description="ABC transporter" evidence="7">
    <location>
        <begin position="179"/>
        <end position="442"/>
    </location>
</feature>
<dbReference type="AlphaFoldDB" id="A0AAV9IJW7"/>
<dbReference type="InterPro" id="IPR017871">
    <property type="entry name" value="ABC_transporter-like_CS"/>
</dbReference>
<dbReference type="FunFam" id="3.40.50.300:FF:000309">
    <property type="entry name" value="ABC transporter ATP-binding protein"/>
    <property type="match status" value="1"/>
</dbReference>